<evidence type="ECO:0000259" key="2">
    <source>
        <dbReference type="Pfam" id="PF08281"/>
    </source>
</evidence>
<name>A0ABS3E9M1_9GAMM</name>
<dbReference type="InterPro" id="IPR013249">
    <property type="entry name" value="RNA_pol_sigma70_r4_t2"/>
</dbReference>
<dbReference type="RefSeq" id="WP_207003258.1">
    <property type="nucleotide sequence ID" value="NZ_JAEKJR010000002.1"/>
</dbReference>
<dbReference type="Proteomes" id="UP000664293">
    <property type="component" value="Unassembled WGS sequence"/>
</dbReference>
<reference evidence="3 4" key="1">
    <citation type="submission" date="2020-12" db="EMBL/GenBank/DDBJ databases">
        <title>Oil enriched cultivation method for isolating marine PHA-producing bacteria.</title>
        <authorList>
            <person name="Zheng W."/>
            <person name="Yu S."/>
            <person name="Huang Y."/>
        </authorList>
    </citation>
    <scope>NUCLEOTIDE SEQUENCE [LARGE SCALE GENOMIC DNA]</scope>
    <source>
        <strain evidence="3 4">SN0-2</strain>
    </source>
</reference>
<dbReference type="EMBL" id="JAEKJR010000002">
    <property type="protein sequence ID" value="MBN8432012.1"/>
    <property type="molecule type" value="Genomic_DNA"/>
</dbReference>
<sequence length="235" mass="26393">MFTENLCSLSDEDLVSRFYEARHHKVFQEIYLRYKDQLFRYCAQMAPEYCVSAMESFWKSFLDAPPKLYRQQLKNWLYIRLCRTLRSPSANRDNPQAEEARLSEALASSSVLSAIQTLPRQQRNIFLLVTECGLSLATAADIEQIPLSTCRALLQQGREHMEHALNGSARKPWKSAATLAREAAAQAQRADEPATEQRGNALPTPTSSSPIFSWKKSPNLAPASAAGANRSVEVV</sequence>
<feature type="domain" description="RNA polymerase sigma factor 70 region 4 type 2" evidence="2">
    <location>
        <begin position="111"/>
        <end position="161"/>
    </location>
</feature>
<dbReference type="SUPFAM" id="SSF88659">
    <property type="entry name" value="Sigma3 and sigma4 domains of RNA polymerase sigma factors"/>
    <property type="match status" value="1"/>
</dbReference>
<keyword evidence="4" id="KW-1185">Reference proteome</keyword>
<protein>
    <submittedName>
        <fullName evidence="3">Sigma-70 family RNA polymerase sigma factor</fullName>
    </submittedName>
</protein>
<dbReference type="InterPro" id="IPR013324">
    <property type="entry name" value="RNA_pol_sigma_r3/r4-like"/>
</dbReference>
<proteinExistence type="predicted"/>
<evidence type="ECO:0000313" key="4">
    <source>
        <dbReference type="Proteomes" id="UP000664293"/>
    </source>
</evidence>
<feature type="region of interest" description="Disordered" evidence="1">
    <location>
        <begin position="183"/>
        <end position="235"/>
    </location>
</feature>
<organism evidence="3 4">
    <name type="scientific">Microbulbifer salipaludis</name>
    <dbReference type="NCBI Taxonomy" id="187980"/>
    <lineage>
        <taxon>Bacteria</taxon>
        <taxon>Pseudomonadati</taxon>
        <taxon>Pseudomonadota</taxon>
        <taxon>Gammaproteobacteria</taxon>
        <taxon>Cellvibrionales</taxon>
        <taxon>Microbulbiferaceae</taxon>
        <taxon>Microbulbifer</taxon>
    </lineage>
</organism>
<gene>
    <name evidence="3" type="ORF">JF535_14260</name>
</gene>
<dbReference type="Gene3D" id="1.10.10.10">
    <property type="entry name" value="Winged helix-like DNA-binding domain superfamily/Winged helix DNA-binding domain"/>
    <property type="match status" value="1"/>
</dbReference>
<comment type="caution">
    <text evidence="3">The sequence shown here is derived from an EMBL/GenBank/DDBJ whole genome shotgun (WGS) entry which is preliminary data.</text>
</comment>
<evidence type="ECO:0000313" key="3">
    <source>
        <dbReference type="EMBL" id="MBN8432012.1"/>
    </source>
</evidence>
<accession>A0ABS3E9M1</accession>
<dbReference type="InterPro" id="IPR036388">
    <property type="entry name" value="WH-like_DNA-bd_sf"/>
</dbReference>
<evidence type="ECO:0000256" key="1">
    <source>
        <dbReference type="SAM" id="MobiDB-lite"/>
    </source>
</evidence>
<dbReference type="Pfam" id="PF08281">
    <property type="entry name" value="Sigma70_r4_2"/>
    <property type="match status" value="1"/>
</dbReference>